<keyword evidence="3" id="KW-1185">Reference proteome</keyword>
<evidence type="ECO:0000313" key="2">
    <source>
        <dbReference type="EMBL" id="REH18057.1"/>
    </source>
</evidence>
<proteinExistence type="predicted"/>
<comment type="caution">
    <text evidence="2">The sequence shown here is derived from an EMBL/GenBank/DDBJ whole genome shotgun (WGS) entry which is preliminary data.</text>
</comment>
<dbReference type="Proteomes" id="UP000256269">
    <property type="component" value="Unassembled WGS sequence"/>
</dbReference>
<keyword evidence="1" id="KW-0472">Membrane</keyword>
<name>A0A3E0G752_9PSEU</name>
<accession>A0A3E0G752</accession>
<evidence type="ECO:0000313" key="3">
    <source>
        <dbReference type="Proteomes" id="UP000256269"/>
    </source>
</evidence>
<dbReference type="InterPro" id="IPR049500">
    <property type="entry name" value="Peptidase_M50B-like"/>
</dbReference>
<dbReference type="OrthoDB" id="3614766at2"/>
<evidence type="ECO:0000256" key="1">
    <source>
        <dbReference type="SAM" id="Phobius"/>
    </source>
</evidence>
<dbReference type="Pfam" id="PF13398">
    <property type="entry name" value="Peptidase_M50B"/>
    <property type="match status" value="1"/>
</dbReference>
<gene>
    <name evidence="2" type="ORF">BCF44_13844</name>
</gene>
<keyword evidence="1" id="KW-1133">Transmembrane helix</keyword>
<feature type="transmembrane region" description="Helical" evidence="1">
    <location>
        <begin position="127"/>
        <end position="144"/>
    </location>
</feature>
<feature type="transmembrane region" description="Helical" evidence="1">
    <location>
        <begin position="223"/>
        <end position="245"/>
    </location>
</feature>
<sequence>MSVGDDGWSITQVTPPVGWWVPVVTSVFALVASATAVLPRVLWSRHVTVGLNLLNVVTTVGHEAGHALASCLTGGGVWVIQVYTPDSGVTHLWHPSRLSSIVTSVAGYALPPLAGLGAATLLARGHAPMLLALTVAAMLLILVVTRDRITLASVVAIGVVAGASLYWGPVWLQQWIAYGETWLLLFGEAFGVLVITLNRVRRGFADRSDDAADLARATRIPSVVWLAAWLALSGWVLWIAIPMLWP</sequence>
<reference evidence="2 3" key="1">
    <citation type="submission" date="2018-08" db="EMBL/GenBank/DDBJ databases">
        <title>Genomic Encyclopedia of Archaeal and Bacterial Type Strains, Phase II (KMG-II): from individual species to whole genera.</title>
        <authorList>
            <person name="Goeker M."/>
        </authorList>
    </citation>
    <scope>NUCLEOTIDE SEQUENCE [LARGE SCALE GENOMIC DNA]</scope>
    <source>
        <strain evidence="2 3">DSM 45791</strain>
    </source>
</reference>
<dbReference type="AlphaFoldDB" id="A0A3E0G752"/>
<dbReference type="RefSeq" id="WP_116182263.1">
    <property type="nucleotide sequence ID" value="NZ_CP144378.1"/>
</dbReference>
<protein>
    <submittedName>
        <fullName evidence="2">Peptidase M50B-like protein</fullName>
    </submittedName>
</protein>
<feature type="transmembrane region" description="Helical" evidence="1">
    <location>
        <begin position="101"/>
        <end position="121"/>
    </location>
</feature>
<dbReference type="EMBL" id="QUNO01000038">
    <property type="protein sequence ID" value="REH18057.1"/>
    <property type="molecule type" value="Genomic_DNA"/>
</dbReference>
<feature type="transmembrane region" description="Helical" evidence="1">
    <location>
        <begin position="175"/>
        <end position="197"/>
    </location>
</feature>
<feature type="transmembrane region" description="Helical" evidence="1">
    <location>
        <begin position="151"/>
        <end position="169"/>
    </location>
</feature>
<organism evidence="2 3">
    <name type="scientific">Kutzneria buriramensis</name>
    <dbReference type="NCBI Taxonomy" id="1045776"/>
    <lineage>
        <taxon>Bacteria</taxon>
        <taxon>Bacillati</taxon>
        <taxon>Actinomycetota</taxon>
        <taxon>Actinomycetes</taxon>
        <taxon>Pseudonocardiales</taxon>
        <taxon>Pseudonocardiaceae</taxon>
        <taxon>Kutzneria</taxon>
    </lineage>
</organism>
<keyword evidence="1" id="KW-0812">Transmembrane</keyword>
<feature type="transmembrane region" description="Helical" evidence="1">
    <location>
        <begin position="17"/>
        <end position="38"/>
    </location>
</feature>